<dbReference type="STRING" id="46177.SAMN05660976_00730"/>
<evidence type="ECO:0000256" key="1">
    <source>
        <dbReference type="ARBA" id="ARBA00009013"/>
    </source>
</evidence>
<dbReference type="Proteomes" id="UP000198953">
    <property type="component" value="Unassembled WGS sequence"/>
</dbReference>
<accession>A0A1H7I990</accession>
<dbReference type="AlphaFoldDB" id="A0A1H7I990"/>
<dbReference type="NCBIfam" id="TIGR00377">
    <property type="entry name" value="ant_ant_sig"/>
    <property type="match status" value="1"/>
</dbReference>
<dbReference type="PROSITE" id="PS50801">
    <property type="entry name" value="STAS"/>
    <property type="match status" value="1"/>
</dbReference>
<dbReference type="CDD" id="cd07043">
    <property type="entry name" value="STAS_anti-anti-sigma_factors"/>
    <property type="match status" value="1"/>
</dbReference>
<dbReference type="EMBL" id="FOBF01000002">
    <property type="protein sequence ID" value="SEK59066.1"/>
    <property type="molecule type" value="Genomic_DNA"/>
</dbReference>
<dbReference type="GO" id="GO:0043856">
    <property type="term" value="F:anti-sigma factor antagonist activity"/>
    <property type="evidence" value="ECO:0007669"/>
    <property type="project" value="InterPro"/>
</dbReference>
<comment type="similarity">
    <text evidence="1 2">Belongs to the anti-sigma-factor antagonist family.</text>
</comment>
<evidence type="ECO:0000259" key="3">
    <source>
        <dbReference type="PROSITE" id="PS50801"/>
    </source>
</evidence>
<dbReference type="InterPro" id="IPR036513">
    <property type="entry name" value="STAS_dom_sf"/>
</dbReference>
<evidence type="ECO:0000256" key="2">
    <source>
        <dbReference type="RuleBase" id="RU003749"/>
    </source>
</evidence>
<feature type="domain" description="STAS" evidence="3">
    <location>
        <begin position="60"/>
        <end position="148"/>
    </location>
</feature>
<reference evidence="4 5" key="1">
    <citation type="submission" date="2016-10" db="EMBL/GenBank/DDBJ databases">
        <authorList>
            <person name="de Groot N.N."/>
        </authorList>
    </citation>
    <scope>NUCLEOTIDE SEQUENCE [LARGE SCALE GENOMIC DNA]</scope>
    <source>
        <strain evidence="4 5">DSM 43357</strain>
    </source>
</reference>
<dbReference type="Gene3D" id="3.30.750.24">
    <property type="entry name" value="STAS domain"/>
    <property type="match status" value="1"/>
</dbReference>
<evidence type="ECO:0000313" key="5">
    <source>
        <dbReference type="Proteomes" id="UP000198953"/>
    </source>
</evidence>
<protein>
    <recommendedName>
        <fullName evidence="2">Anti-sigma factor antagonist</fullName>
    </recommendedName>
</protein>
<proteinExistence type="inferred from homology"/>
<dbReference type="InterPro" id="IPR003658">
    <property type="entry name" value="Anti-sigma_ant"/>
</dbReference>
<dbReference type="InterPro" id="IPR002645">
    <property type="entry name" value="STAS_dom"/>
</dbReference>
<evidence type="ECO:0000313" key="4">
    <source>
        <dbReference type="EMBL" id="SEK59066.1"/>
    </source>
</evidence>
<name>A0A1H7I990_9ACTN</name>
<gene>
    <name evidence="4" type="ORF">SAMN05660976_00730</name>
</gene>
<organism evidence="4 5">
    <name type="scientific">Nonomuraea pusilla</name>
    <dbReference type="NCBI Taxonomy" id="46177"/>
    <lineage>
        <taxon>Bacteria</taxon>
        <taxon>Bacillati</taxon>
        <taxon>Actinomycetota</taxon>
        <taxon>Actinomycetes</taxon>
        <taxon>Streptosporangiales</taxon>
        <taxon>Streptosporangiaceae</taxon>
        <taxon>Nonomuraea</taxon>
    </lineage>
</organism>
<sequence length="148" mass="15752">MIQNLLAHPEPLRDDLPPGIPAHGVHPDLARAVPVLRSERPVTVIDVFPLGRADPSAPTVIRLTGEIDAFSSAALRRRLLGVLQSSTSLLILDLSALTFCDAAGLAVLVGVQRRARPMGVTLALAAPRPYLSRLLHVTGLDRSLPVLA</sequence>
<dbReference type="Pfam" id="PF01740">
    <property type="entry name" value="STAS"/>
    <property type="match status" value="1"/>
</dbReference>
<dbReference type="SUPFAM" id="SSF52091">
    <property type="entry name" value="SpoIIaa-like"/>
    <property type="match status" value="1"/>
</dbReference>
<dbReference type="RefSeq" id="WP_236714572.1">
    <property type="nucleotide sequence ID" value="NZ_BBZG01000001.1"/>
</dbReference>
<keyword evidence="5" id="KW-1185">Reference proteome</keyword>
<dbReference type="PANTHER" id="PTHR33495">
    <property type="entry name" value="ANTI-SIGMA FACTOR ANTAGONIST TM_1081-RELATED-RELATED"/>
    <property type="match status" value="1"/>
</dbReference>
<dbReference type="PANTHER" id="PTHR33495:SF2">
    <property type="entry name" value="ANTI-SIGMA FACTOR ANTAGONIST TM_1081-RELATED"/>
    <property type="match status" value="1"/>
</dbReference>